<evidence type="ECO:0000256" key="11">
    <source>
        <dbReference type="ARBA" id="ARBA00035184"/>
    </source>
</evidence>
<dbReference type="PANTHER" id="PTHR31761:SF1">
    <property type="entry name" value="LARGE RIBOSOMAL SUBUNIT PROTEIN ML64"/>
    <property type="match status" value="1"/>
</dbReference>
<dbReference type="Gene3D" id="6.10.280.120">
    <property type="entry name" value="Growth arrest and DNA-damage-inducible proteins-interacting protein 1"/>
    <property type="match status" value="1"/>
</dbReference>
<gene>
    <name evidence="16" type="primary">gadd45gip1</name>
</gene>
<evidence type="ECO:0000256" key="8">
    <source>
        <dbReference type="ARBA" id="ARBA00023274"/>
    </source>
</evidence>
<dbReference type="InterPro" id="IPR018472">
    <property type="entry name" value="Ribosomal_mL64"/>
</dbReference>
<dbReference type="GeneID" id="105898674"/>
<dbReference type="GO" id="GO:0005739">
    <property type="term" value="C:mitochondrion"/>
    <property type="evidence" value="ECO:0007669"/>
    <property type="project" value="UniProtKB-SubCell"/>
</dbReference>
<comment type="similarity">
    <text evidence="3">Belongs to the mitochondrion-specific ribosomal protein mL64 family.</text>
</comment>
<dbReference type="PANTHER" id="PTHR31761">
    <property type="entry name" value="GROWTH ARREST AND DNA DAMAGE-INDUCIBLE PROTEINS-INTERACTING PROTEIN 1 GADD45GIP1"/>
    <property type="match status" value="1"/>
</dbReference>
<keyword evidence="15" id="KW-1185">Reference proteome</keyword>
<keyword evidence="9" id="KW-0131">Cell cycle</keyword>
<evidence type="ECO:0000256" key="5">
    <source>
        <dbReference type="ARBA" id="ARBA00023054"/>
    </source>
</evidence>
<dbReference type="GO" id="GO:1990904">
    <property type="term" value="C:ribonucleoprotein complex"/>
    <property type="evidence" value="ECO:0007669"/>
    <property type="project" value="UniProtKB-KW"/>
</dbReference>
<keyword evidence="7" id="KW-0539">Nucleus</keyword>
<reference evidence="16" key="1">
    <citation type="submission" date="2025-08" db="UniProtKB">
        <authorList>
            <consortium name="RefSeq"/>
        </authorList>
    </citation>
    <scope>IDENTIFICATION</scope>
</reference>
<evidence type="ECO:0000256" key="9">
    <source>
        <dbReference type="ARBA" id="ARBA00023306"/>
    </source>
</evidence>
<dbReference type="AlphaFoldDB" id="A0A6P3VU75"/>
<sequence>MAASVLSKRTALLVDAISFSLNTFAPRISSCGVLQQIVSYHAKLSKVNVKEPYIPDKQSERTPVWQKTAKYDRKLFGRYGAASGIDPAKLWPSHSQLDEIITEEKEWQPSLEQMVQNITIKDKELADKRRAREKLIAANMAKMPQMVATWRREKREARVKQKDEKAKRDRLLAEARERFGYAMDPRSPKFQDMIKEIEKEEKKKKKLLKRRKREEEGGQAEGATASGPADS</sequence>
<evidence type="ECO:0000256" key="10">
    <source>
        <dbReference type="ARBA" id="ARBA00030700"/>
    </source>
</evidence>
<dbReference type="OrthoDB" id="6247992at2759"/>
<evidence type="ECO:0000256" key="12">
    <source>
        <dbReference type="ARBA" id="ARBA00035485"/>
    </source>
</evidence>
<evidence type="ECO:0000256" key="13">
    <source>
        <dbReference type="ARBA" id="ARBA00060144"/>
    </source>
</evidence>
<keyword evidence="4" id="KW-0689">Ribosomal protein</keyword>
<dbReference type="CTD" id="90480"/>
<dbReference type="InterPro" id="IPR043035">
    <property type="entry name" value="Ribosomal_mL64_sf"/>
</dbReference>
<evidence type="ECO:0000256" key="4">
    <source>
        <dbReference type="ARBA" id="ARBA00022980"/>
    </source>
</evidence>
<name>A0A6P3VU75_CLUHA</name>
<protein>
    <recommendedName>
        <fullName evidence="11">Large ribosomal subunit protein mL64</fullName>
    </recommendedName>
    <alternativeName>
        <fullName evidence="10">39S ribosomal protein L59, mitochondrial</fullName>
    </alternativeName>
    <alternativeName>
        <fullName evidence="12">Growth arrest and DNA damage-inducible proteins-interacting protein 1</fullName>
    </alternativeName>
</protein>
<keyword evidence="8" id="KW-0687">Ribonucleoprotein</keyword>
<organism evidence="15 16">
    <name type="scientific">Clupea harengus</name>
    <name type="common">Atlantic herring</name>
    <dbReference type="NCBI Taxonomy" id="7950"/>
    <lineage>
        <taxon>Eukaryota</taxon>
        <taxon>Metazoa</taxon>
        <taxon>Chordata</taxon>
        <taxon>Craniata</taxon>
        <taxon>Vertebrata</taxon>
        <taxon>Euteleostomi</taxon>
        <taxon>Actinopterygii</taxon>
        <taxon>Neopterygii</taxon>
        <taxon>Teleostei</taxon>
        <taxon>Clupei</taxon>
        <taxon>Clupeiformes</taxon>
        <taxon>Clupeoidei</taxon>
        <taxon>Clupeidae</taxon>
        <taxon>Clupea</taxon>
    </lineage>
</organism>
<evidence type="ECO:0000256" key="1">
    <source>
        <dbReference type="ARBA" id="ARBA00004123"/>
    </source>
</evidence>
<keyword evidence="6" id="KW-0496">Mitochondrion</keyword>
<proteinExistence type="inferred from homology"/>
<dbReference type="KEGG" id="char:105898674"/>
<comment type="subcellular location">
    <subcellularLocation>
        <location evidence="2">Mitochondrion</location>
    </subcellularLocation>
    <subcellularLocation>
        <location evidence="1">Nucleus</location>
    </subcellularLocation>
</comment>
<dbReference type="GO" id="GO:0005840">
    <property type="term" value="C:ribosome"/>
    <property type="evidence" value="ECO:0007669"/>
    <property type="project" value="UniProtKB-KW"/>
</dbReference>
<evidence type="ECO:0000256" key="2">
    <source>
        <dbReference type="ARBA" id="ARBA00004173"/>
    </source>
</evidence>
<evidence type="ECO:0000256" key="14">
    <source>
        <dbReference type="SAM" id="MobiDB-lite"/>
    </source>
</evidence>
<evidence type="ECO:0000313" key="16">
    <source>
        <dbReference type="RefSeq" id="XP_012681173.1"/>
    </source>
</evidence>
<feature type="region of interest" description="Disordered" evidence="14">
    <location>
        <begin position="201"/>
        <end position="231"/>
    </location>
</feature>
<dbReference type="Proteomes" id="UP000515152">
    <property type="component" value="Chromosome 1"/>
</dbReference>
<evidence type="ECO:0000256" key="3">
    <source>
        <dbReference type="ARBA" id="ARBA00005421"/>
    </source>
</evidence>
<dbReference type="GO" id="GO:0005634">
    <property type="term" value="C:nucleus"/>
    <property type="evidence" value="ECO:0007669"/>
    <property type="project" value="UniProtKB-SubCell"/>
</dbReference>
<dbReference type="RefSeq" id="XP_012681173.1">
    <property type="nucleotide sequence ID" value="XM_012825719.3"/>
</dbReference>
<evidence type="ECO:0000256" key="7">
    <source>
        <dbReference type="ARBA" id="ARBA00023242"/>
    </source>
</evidence>
<feature type="compositionally biased region" description="Basic residues" evidence="14">
    <location>
        <begin position="202"/>
        <end position="212"/>
    </location>
</feature>
<evidence type="ECO:0000313" key="15">
    <source>
        <dbReference type="Proteomes" id="UP000515152"/>
    </source>
</evidence>
<keyword evidence="5" id="KW-0175">Coiled coil</keyword>
<accession>A0A6P3VU75</accession>
<dbReference type="Pfam" id="PF10147">
    <property type="entry name" value="CR6_interact"/>
    <property type="match status" value="1"/>
</dbReference>
<evidence type="ECO:0000256" key="6">
    <source>
        <dbReference type="ARBA" id="ARBA00023128"/>
    </source>
</evidence>
<comment type="function">
    <text evidence="13">Acts as a negative regulator of G1 to S cell cycle phase progression by inhibiting cyclin-dependent kinases. Inhibitory effects are additive with GADD45 proteins but also occur in the absence of GADD45 proteins. Acts as a repressor of the orphan nuclear receptor NR4A1 by inhibiting AB domain-mediated transcriptional activity. May be involved in the hormone-mediated regulation of NR4A1 transcriptional activity. May play a role in mitochondrial protein synthesis.</text>
</comment>